<dbReference type="PROSITE" id="PS50043">
    <property type="entry name" value="HTH_LUXR_2"/>
    <property type="match status" value="1"/>
</dbReference>
<keyword evidence="2" id="KW-0238">DNA-binding</keyword>
<name>A0A564ZGR5_9BACT</name>
<dbReference type="PROSITE" id="PS00622">
    <property type="entry name" value="HTH_LUXR_1"/>
    <property type="match status" value="1"/>
</dbReference>
<dbReference type="SMART" id="SM00421">
    <property type="entry name" value="HTH_LUXR"/>
    <property type="match status" value="1"/>
</dbReference>
<dbReference type="GO" id="GO:0006355">
    <property type="term" value="P:regulation of DNA-templated transcription"/>
    <property type="evidence" value="ECO:0007669"/>
    <property type="project" value="InterPro"/>
</dbReference>
<protein>
    <submittedName>
        <fullName evidence="5">LuxR family two component transcriptional regulator</fullName>
    </submittedName>
</protein>
<evidence type="ECO:0000256" key="2">
    <source>
        <dbReference type="ARBA" id="ARBA00023125"/>
    </source>
</evidence>
<dbReference type="Pfam" id="PF00196">
    <property type="entry name" value="GerE"/>
    <property type="match status" value="1"/>
</dbReference>
<dbReference type="InterPro" id="IPR000792">
    <property type="entry name" value="Tscrpt_reg_LuxR_C"/>
</dbReference>
<keyword evidence="6" id="KW-1185">Reference proteome</keyword>
<dbReference type="PRINTS" id="PR00038">
    <property type="entry name" value="HTHLUXR"/>
</dbReference>
<evidence type="ECO:0000313" key="5">
    <source>
        <dbReference type="EMBL" id="VUZ84353.1"/>
    </source>
</evidence>
<dbReference type="Proteomes" id="UP000334340">
    <property type="component" value="Unassembled WGS sequence"/>
</dbReference>
<dbReference type="CDD" id="cd06170">
    <property type="entry name" value="LuxR_C_like"/>
    <property type="match status" value="1"/>
</dbReference>
<proteinExistence type="predicted"/>
<keyword evidence="1" id="KW-0805">Transcription regulation</keyword>
<dbReference type="AlphaFoldDB" id="A0A564ZGR5"/>
<dbReference type="PANTHER" id="PTHR44688:SF16">
    <property type="entry name" value="DNA-BINDING TRANSCRIPTIONAL ACTIVATOR DEVR_DOSR"/>
    <property type="match status" value="1"/>
</dbReference>
<accession>A0A564ZGR5</accession>
<dbReference type="InterPro" id="IPR036388">
    <property type="entry name" value="WH-like_DNA-bd_sf"/>
</dbReference>
<evidence type="ECO:0000256" key="3">
    <source>
        <dbReference type="ARBA" id="ARBA00023163"/>
    </source>
</evidence>
<evidence type="ECO:0000256" key="1">
    <source>
        <dbReference type="ARBA" id="ARBA00023015"/>
    </source>
</evidence>
<gene>
    <name evidence="5" type="ORF">MELA_00724</name>
</gene>
<dbReference type="PANTHER" id="PTHR44688">
    <property type="entry name" value="DNA-BINDING TRANSCRIPTIONAL ACTIVATOR DEVR_DOSR"/>
    <property type="match status" value="1"/>
</dbReference>
<evidence type="ECO:0000313" key="6">
    <source>
        <dbReference type="Proteomes" id="UP000334340"/>
    </source>
</evidence>
<keyword evidence="3" id="KW-0804">Transcription</keyword>
<dbReference type="GO" id="GO:0003677">
    <property type="term" value="F:DNA binding"/>
    <property type="evidence" value="ECO:0007669"/>
    <property type="project" value="UniProtKB-KW"/>
</dbReference>
<organism evidence="5 6">
    <name type="scientific">Candidatus Methylomirabilis lanthanidiphila</name>
    <dbReference type="NCBI Taxonomy" id="2211376"/>
    <lineage>
        <taxon>Bacteria</taxon>
        <taxon>Candidatus Methylomirabilota</taxon>
        <taxon>Candidatus Methylomirabilia</taxon>
        <taxon>Candidatus Methylomirabilales</taxon>
        <taxon>Candidatus Methylomirabilaceae</taxon>
        <taxon>Candidatus Methylomirabilis</taxon>
    </lineage>
</organism>
<dbReference type="EMBL" id="CABIKM010000011">
    <property type="protein sequence ID" value="VUZ84353.1"/>
    <property type="molecule type" value="Genomic_DNA"/>
</dbReference>
<dbReference type="SUPFAM" id="SSF46894">
    <property type="entry name" value="C-terminal effector domain of the bipartite response regulators"/>
    <property type="match status" value="1"/>
</dbReference>
<evidence type="ECO:0000259" key="4">
    <source>
        <dbReference type="PROSITE" id="PS50043"/>
    </source>
</evidence>
<dbReference type="InterPro" id="IPR016032">
    <property type="entry name" value="Sig_transdc_resp-reg_C-effctor"/>
</dbReference>
<sequence>MLSSTAASREAPHFLHKLLCGTLRAFKDDLRGNTKESNGKYLRVAASGFITAGLKAPGRPTCCTKGCGMERLTQQELQALLEFVRDCYAWRNREAFVTHLLKTLPTLVPADIISCTELSLSERQGRLRLIEPVDAATCEDPRIFEAHAGEQPLVAFYLRSGNGGAYKNSDFFTRRQFHRTALYNEFYRRVGMEHTAAIHLGPSPLIIGVTVHRALTDFSECGRLLLNLLRPHLVQAYANAEAVTRIQQDAALLRRVVTAQAQEIVILTPDGRVRVMTQQARTWLSRYFSEPARSAVYLPDTVERWRRRQDALLTGTSDAPALRIPMVVERDSAQLTIRHLCGADQCLLHLEERHTAAVPAPFGPSGLTRRESQVLRWVAQGKTNAEVGAILGLSSRTVQAHLRRIFEKLGVETRIAAVIVALGWHSGE</sequence>
<feature type="domain" description="HTH luxR-type" evidence="4">
    <location>
        <begin position="360"/>
        <end position="425"/>
    </location>
</feature>
<reference evidence="5 6" key="1">
    <citation type="submission" date="2019-07" db="EMBL/GenBank/DDBJ databases">
        <authorList>
            <person name="Cremers G."/>
        </authorList>
    </citation>
    <scope>NUCLEOTIDE SEQUENCE [LARGE SCALE GENOMIC DNA]</scope>
</reference>
<dbReference type="Gene3D" id="1.10.10.10">
    <property type="entry name" value="Winged helix-like DNA-binding domain superfamily/Winged helix DNA-binding domain"/>
    <property type="match status" value="1"/>
</dbReference>